<dbReference type="PRINTS" id="PR00344">
    <property type="entry name" value="BCTRLSENSOR"/>
</dbReference>
<evidence type="ECO:0000256" key="2">
    <source>
        <dbReference type="ARBA" id="ARBA00012438"/>
    </source>
</evidence>
<feature type="transmembrane region" description="Helical" evidence="7">
    <location>
        <begin position="32"/>
        <end position="52"/>
    </location>
</feature>
<dbReference type="SUPFAM" id="SSF47384">
    <property type="entry name" value="Homodimeric domain of signal transducing histidine kinase"/>
    <property type="match status" value="1"/>
</dbReference>
<dbReference type="GO" id="GO:0016301">
    <property type="term" value="F:kinase activity"/>
    <property type="evidence" value="ECO:0007669"/>
    <property type="project" value="UniProtKB-KW"/>
</dbReference>
<keyword evidence="7" id="KW-1133">Transmembrane helix</keyword>
<evidence type="ECO:0000313" key="9">
    <source>
        <dbReference type="EMBL" id="MDQ0462709.1"/>
    </source>
</evidence>
<keyword evidence="6" id="KW-0902">Two-component regulatory system</keyword>
<gene>
    <name evidence="9" type="ORF">QO010_000457</name>
</gene>
<dbReference type="Pfam" id="PF00512">
    <property type="entry name" value="HisKA"/>
    <property type="match status" value="1"/>
</dbReference>
<protein>
    <recommendedName>
        <fullName evidence="2">histidine kinase</fullName>
        <ecNumber evidence="2">2.7.13.3</ecNumber>
    </recommendedName>
</protein>
<feature type="domain" description="Histidine kinase" evidence="8">
    <location>
        <begin position="308"/>
        <end position="526"/>
    </location>
</feature>
<dbReference type="EMBL" id="JAUSVS010000001">
    <property type="protein sequence ID" value="MDQ0462709.1"/>
    <property type="molecule type" value="Genomic_DNA"/>
</dbReference>
<dbReference type="InterPro" id="IPR036097">
    <property type="entry name" value="HisK_dim/P_sf"/>
</dbReference>
<feature type="transmembrane region" description="Helical" evidence="7">
    <location>
        <begin position="151"/>
        <end position="173"/>
    </location>
</feature>
<dbReference type="Proteomes" id="UP001228905">
    <property type="component" value="Unassembled WGS sequence"/>
</dbReference>
<keyword evidence="7" id="KW-0812">Transmembrane</keyword>
<dbReference type="RefSeq" id="WP_307345399.1">
    <property type="nucleotide sequence ID" value="NZ_JAUSVS010000001.1"/>
</dbReference>
<keyword evidence="3" id="KW-0597">Phosphoprotein</keyword>
<feature type="transmembrane region" description="Helical" evidence="7">
    <location>
        <begin position="113"/>
        <end position="139"/>
    </location>
</feature>
<evidence type="ECO:0000256" key="3">
    <source>
        <dbReference type="ARBA" id="ARBA00022553"/>
    </source>
</evidence>
<evidence type="ECO:0000256" key="5">
    <source>
        <dbReference type="ARBA" id="ARBA00022777"/>
    </source>
</evidence>
<keyword evidence="4" id="KW-0808">Transferase</keyword>
<comment type="catalytic activity">
    <reaction evidence="1">
        <text>ATP + protein L-histidine = ADP + protein N-phospho-L-histidine.</text>
        <dbReference type="EC" id="2.7.13.3"/>
    </reaction>
</comment>
<dbReference type="Gene3D" id="1.10.287.130">
    <property type="match status" value="1"/>
</dbReference>
<evidence type="ECO:0000313" key="10">
    <source>
        <dbReference type="Proteomes" id="UP001228905"/>
    </source>
</evidence>
<dbReference type="PANTHER" id="PTHR43711">
    <property type="entry name" value="TWO-COMPONENT HISTIDINE KINASE"/>
    <property type="match status" value="1"/>
</dbReference>
<dbReference type="InterPro" id="IPR050736">
    <property type="entry name" value="Sensor_HK_Regulatory"/>
</dbReference>
<keyword evidence="7" id="KW-0472">Membrane</keyword>
<feature type="transmembrane region" description="Helical" evidence="7">
    <location>
        <begin position="265"/>
        <end position="288"/>
    </location>
</feature>
<evidence type="ECO:0000256" key="7">
    <source>
        <dbReference type="SAM" id="Phobius"/>
    </source>
</evidence>
<evidence type="ECO:0000256" key="4">
    <source>
        <dbReference type="ARBA" id="ARBA00022679"/>
    </source>
</evidence>
<dbReference type="InterPro" id="IPR003661">
    <property type="entry name" value="HisK_dim/P_dom"/>
</dbReference>
<proteinExistence type="predicted"/>
<comment type="caution">
    <text evidence="9">The sequence shown here is derived from an EMBL/GenBank/DDBJ whole genome shotgun (WGS) entry which is preliminary data.</text>
</comment>
<evidence type="ECO:0000256" key="6">
    <source>
        <dbReference type="ARBA" id="ARBA00023012"/>
    </source>
</evidence>
<name>A0ABU0IL71_9CAUL</name>
<dbReference type="SMART" id="SM00388">
    <property type="entry name" value="HisKA"/>
    <property type="match status" value="1"/>
</dbReference>
<keyword evidence="5 9" id="KW-0418">Kinase</keyword>
<dbReference type="EC" id="2.7.13.3" evidence="2"/>
<keyword evidence="10" id="KW-1185">Reference proteome</keyword>
<dbReference type="SMART" id="SM00387">
    <property type="entry name" value="HATPase_c"/>
    <property type="match status" value="1"/>
</dbReference>
<organism evidence="9 10">
    <name type="scientific">Caulobacter ginsengisoli</name>
    <dbReference type="NCBI Taxonomy" id="400775"/>
    <lineage>
        <taxon>Bacteria</taxon>
        <taxon>Pseudomonadati</taxon>
        <taxon>Pseudomonadota</taxon>
        <taxon>Alphaproteobacteria</taxon>
        <taxon>Caulobacterales</taxon>
        <taxon>Caulobacteraceae</taxon>
        <taxon>Caulobacter</taxon>
    </lineage>
</organism>
<feature type="transmembrane region" description="Helical" evidence="7">
    <location>
        <begin position="59"/>
        <end position="76"/>
    </location>
</feature>
<reference evidence="9 10" key="1">
    <citation type="submission" date="2023-07" db="EMBL/GenBank/DDBJ databases">
        <title>Genomic Encyclopedia of Type Strains, Phase IV (KMG-IV): sequencing the most valuable type-strain genomes for metagenomic binning, comparative biology and taxonomic classification.</title>
        <authorList>
            <person name="Goeker M."/>
        </authorList>
    </citation>
    <scope>NUCLEOTIDE SEQUENCE [LARGE SCALE GENOMIC DNA]</scope>
    <source>
        <strain evidence="9 10">DSM 18695</strain>
    </source>
</reference>
<dbReference type="InterPro" id="IPR003594">
    <property type="entry name" value="HATPase_dom"/>
</dbReference>
<accession>A0ABU0IL71</accession>
<dbReference type="PANTHER" id="PTHR43711:SF1">
    <property type="entry name" value="HISTIDINE KINASE 1"/>
    <property type="match status" value="1"/>
</dbReference>
<dbReference type="InterPro" id="IPR005467">
    <property type="entry name" value="His_kinase_dom"/>
</dbReference>
<dbReference type="CDD" id="cd00082">
    <property type="entry name" value="HisKA"/>
    <property type="match status" value="1"/>
</dbReference>
<dbReference type="Pfam" id="PF02518">
    <property type="entry name" value="HATPase_c"/>
    <property type="match status" value="1"/>
</dbReference>
<sequence length="531" mass="55490">MASRRFLLLLVLLSALIAALSAVSMAFFRDSEIVVSFWPANALILAFLLRGFRGRTEAAAALAVSFGVLVATTVLFDRPAAISVGFAAANMVEVAIAAWVMRGQAMPLRDERALLRLIGGGVIAGPLASCAVAGLASGLSSGTLFYPAASLQWLVADMLGMAVFAPAFLSVRWRPLPEQVATRDLVRNLGVQALVAAATVLAFLRTDLPLLFAITPCVMLAVWTGRAAGGTTAVAIATAIAALMSALGFGPIAAMDHSGPQVTVLVLQAFVAGQILAVHPLAMALSRLDAYAREAERRAEMRERLLAHVSHEIRSPLGGVLGLTELMQKGALGELTAGQREGLANIALCAAEVEGLAGDLLDEAAINAGRLSLKPRPTNLADIVTQAHTAALFRTRDFKPEYRIAPIVPGLAVLADPARFKQILVNLLVNAAKYGGRPPRVEVSVEVLGARIRVLVADNGAGVPAAQRDRLFQPFERLGAVDTDVQGHGIGLAVARQLARLQDGDVGLQDGPLGGACFYVDLPLATGAVAA</sequence>
<dbReference type="Gene3D" id="3.30.565.10">
    <property type="entry name" value="Histidine kinase-like ATPase, C-terminal domain"/>
    <property type="match status" value="1"/>
</dbReference>
<feature type="transmembrane region" description="Helical" evidence="7">
    <location>
        <begin position="210"/>
        <end position="226"/>
    </location>
</feature>
<evidence type="ECO:0000256" key="1">
    <source>
        <dbReference type="ARBA" id="ARBA00000085"/>
    </source>
</evidence>
<dbReference type="InterPro" id="IPR004358">
    <property type="entry name" value="Sig_transdc_His_kin-like_C"/>
</dbReference>
<evidence type="ECO:0000259" key="8">
    <source>
        <dbReference type="PROSITE" id="PS50109"/>
    </source>
</evidence>
<feature type="transmembrane region" description="Helical" evidence="7">
    <location>
        <begin position="185"/>
        <end position="204"/>
    </location>
</feature>
<dbReference type="SUPFAM" id="SSF55874">
    <property type="entry name" value="ATPase domain of HSP90 chaperone/DNA topoisomerase II/histidine kinase"/>
    <property type="match status" value="1"/>
</dbReference>
<feature type="transmembrane region" description="Helical" evidence="7">
    <location>
        <begin position="233"/>
        <end position="253"/>
    </location>
</feature>
<feature type="transmembrane region" description="Helical" evidence="7">
    <location>
        <begin position="82"/>
        <end position="101"/>
    </location>
</feature>
<dbReference type="InterPro" id="IPR036890">
    <property type="entry name" value="HATPase_C_sf"/>
</dbReference>
<dbReference type="PROSITE" id="PS50109">
    <property type="entry name" value="HIS_KIN"/>
    <property type="match status" value="1"/>
</dbReference>